<dbReference type="Pfam" id="PF00883">
    <property type="entry name" value="Peptidase_M17"/>
    <property type="match status" value="1"/>
</dbReference>
<keyword evidence="7 9" id="KW-0378">Hydrolase</keyword>
<feature type="binding site" evidence="9">
    <location>
        <position position="356"/>
    </location>
    <ligand>
        <name>Mn(2+)</name>
        <dbReference type="ChEBI" id="CHEBI:29035"/>
        <label>1</label>
    </ligand>
</feature>
<dbReference type="PROSITE" id="PS00631">
    <property type="entry name" value="CYTOSOL_AP"/>
    <property type="match status" value="1"/>
</dbReference>
<dbReference type="InterPro" id="IPR023042">
    <property type="entry name" value="Peptidase_M17_leu_NH2_pept"/>
</dbReference>
<dbReference type="EC" id="3.4.11.1" evidence="9"/>
<dbReference type="GO" id="GO:0070006">
    <property type="term" value="F:metalloaminopeptidase activity"/>
    <property type="evidence" value="ECO:0007669"/>
    <property type="project" value="InterPro"/>
</dbReference>
<dbReference type="GO" id="GO:0030145">
    <property type="term" value="F:manganese ion binding"/>
    <property type="evidence" value="ECO:0007669"/>
    <property type="project" value="UniProtKB-UniRule"/>
</dbReference>
<dbReference type="FunFam" id="3.40.630.10:FF:000004">
    <property type="entry name" value="Probable cytosol aminopeptidase"/>
    <property type="match status" value="1"/>
</dbReference>
<protein>
    <recommendedName>
        <fullName evidence="9">Probable cytosol aminopeptidase</fullName>
        <ecNumber evidence="9">3.4.11.1</ecNumber>
    </recommendedName>
    <alternativeName>
        <fullName evidence="9">Leucine aminopeptidase</fullName>
        <shortName evidence="9">LAP</shortName>
        <ecNumber evidence="9">3.4.11.10</ecNumber>
    </alternativeName>
    <alternativeName>
        <fullName evidence="9">Leucyl aminopeptidase</fullName>
    </alternativeName>
</protein>
<dbReference type="PANTHER" id="PTHR11963:SF23">
    <property type="entry name" value="CYTOSOL AMINOPEPTIDASE"/>
    <property type="match status" value="1"/>
</dbReference>
<feature type="active site" evidence="9">
    <location>
        <position position="286"/>
    </location>
</feature>
<evidence type="ECO:0000313" key="11">
    <source>
        <dbReference type="EMBL" id="MDO6421961.1"/>
    </source>
</evidence>
<dbReference type="InterPro" id="IPR000819">
    <property type="entry name" value="Peptidase_M17_C"/>
</dbReference>
<keyword evidence="5 9" id="KW-0645">Protease</keyword>
<dbReference type="Gene3D" id="3.40.220.10">
    <property type="entry name" value="Leucine Aminopeptidase, subunit E, domain 1"/>
    <property type="match status" value="1"/>
</dbReference>
<dbReference type="GO" id="GO:0006508">
    <property type="term" value="P:proteolysis"/>
    <property type="evidence" value="ECO:0007669"/>
    <property type="project" value="UniProtKB-KW"/>
</dbReference>
<evidence type="ECO:0000313" key="12">
    <source>
        <dbReference type="Proteomes" id="UP001169760"/>
    </source>
</evidence>
<feature type="binding site" evidence="9">
    <location>
        <position position="358"/>
    </location>
    <ligand>
        <name>Mn(2+)</name>
        <dbReference type="ChEBI" id="CHEBI:29035"/>
        <label>2</label>
    </ligand>
</feature>
<comment type="cofactor">
    <cofactor evidence="9">
        <name>Mn(2+)</name>
        <dbReference type="ChEBI" id="CHEBI:29035"/>
    </cofactor>
    <text evidence="9">Binds 2 manganese ions per subunit.</text>
</comment>
<keyword evidence="8 9" id="KW-0464">Manganese</keyword>
<evidence type="ECO:0000256" key="4">
    <source>
        <dbReference type="ARBA" id="ARBA00022438"/>
    </source>
</evidence>
<dbReference type="CDD" id="cd00433">
    <property type="entry name" value="Peptidase_M17"/>
    <property type="match status" value="1"/>
</dbReference>
<evidence type="ECO:0000256" key="5">
    <source>
        <dbReference type="ARBA" id="ARBA00022670"/>
    </source>
</evidence>
<dbReference type="EC" id="3.4.11.10" evidence="9"/>
<dbReference type="Pfam" id="PF02789">
    <property type="entry name" value="Peptidase_M17_N"/>
    <property type="match status" value="1"/>
</dbReference>
<proteinExistence type="inferred from homology"/>
<comment type="similarity">
    <text evidence="3 9">Belongs to the peptidase M17 family.</text>
</comment>
<evidence type="ECO:0000256" key="8">
    <source>
        <dbReference type="ARBA" id="ARBA00023211"/>
    </source>
</evidence>
<dbReference type="Gene3D" id="3.40.630.10">
    <property type="entry name" value="Zn peptidases"/>
    <property type="match status" value="1"/>
</dbReference>
<dbReference type="PRINTS" id="PR00481">
    <property type="entry name" value="LAMNOPPTDASE"/>
</dbReference>
<evidence type="ECO:0000256" key="3">
    <source>
        <dbReference type="ARBA" id="ARBA00009528"/>
    </source>
</evidence>
<dbReference type="SUPFAM" id="SSF53187">
    <property type="entry name" value="Zn-dependent exopeptidases"/>
    <property type="match status" value="1"/>
</dbReference>
<comment type="catalytic activity">
    <reaction evidence="2 9">
        <text>Release of an N-terminal amino acid, preferentially leucine, but not glutamic or aspartic acids.</text>
        <dbReference type="EC" id="3.4.11.10"/>
    </reaction>
</comment>
<dbReference type="SUPFAM" id="SSF52949">
    <property type="entry name" value="Macro domain-like"/>
    <property type="match status" value="1"/>
</dbReference>
<evidence type="ECO:0000256" key="1">
    <source>
        <dbReference type="ARBA" id="ARBA00000135"/>
    </source>
</evidence>
<dbReference type="InterPro" id="IPR008283">
    <property type="entry name" value="Peptidase_M17_N"/>
</dbReference>
<evidence type="ECO:0000259" key="10">
    <source>
        <dbReference type="PROSITE" id="PS00631"/>
    </source>
</evidence>
<evidence type="ECO:0000256" key="6">
    <source>
        <dbReference type="ARBA" id="ARBA00022723"/>
    </source>
</evidence>
<evidence type="ECO:0000256" key="9">
    <source>
        <dbReference type="HAMAP-Rule" id="MF_00181"/>
    </source>
</evidence>
<comment type="function">
    <text evidence="9">Presumably involved in the processing and regular turnover of intracellular proteins. Catalyzes the removal of unsubstituted N-terminal amino acids from various peptides.</text>
</comment>
<feature type="binding site" evidence="9">
    <location>
        <position position="297"/>
    </location>
    <ligand>
        <name>Mn(2+)</name>
        <dbReference type="ChEBI" id="CHEBI:29035"/>
        <label>2</label>
    </ligand>
</feature>
<feature type="binding site" evidence="9">
    <location>
        <position position="358"/>
    </location>
    <ligand>
        <name>Mn(2+)</name>
        <dbReference type="ChEBI" id="CHEBI:29035"/>
        <label>1</label>
    </ligand>
</feature>
<keyword evidence="9" id="KW-0963">Cytoplasm</keyword>
<evidence type="ECO:0000256" key="7">
    <source>
        <dbReference type="ARBA" id="ARBA00022801"/>
    </source>
</evidence>
<dbReference type="HAMAP" id="MF_00181">
    <property type="entry name" value="Cytosol_peptidase_M17"/>
    <property type="match status" value="1"/>
</dbReference>
<comment type="caution">
    <text evidence="11">The sequence shown here is derived from an EMBL/GenBank/DDBJ whole genome shotgun (WGS) entry which is preliminary data.</text>
</comment>
<evidence type="ECO:0000256" key="2">
    <source>
        <dbReference type="ARBA" id="ARBA00000967"/>
    </source>
</evidence>
<dbReference type="EMBL" id="JAUOPB010000003">
    <property type="protein sequence ID" value="MDO6421961.1"/>
    <property type="molecule type" value="Genomic_DNA"/>
</dbReference>
<reference evidence="11" key="1">
    <citation type="submission" date="2023-07" db="EMBL/GenBank/DDBJ databases">
        <title>Genome content predicts the carbon catabolic preferences of heterotrophic bacteria.</title>
        <authorList>
            <person name="Gralka M."/>
        </authorList>
    </citation>
    <scope>NUCLEOTIDE SEQUENCE</scope>
    <source>
        <strain evidence="11">I3M17_2</strain>
    </source>
</reference>
<feature type="binding site" evidence="9">
    <location>
        <position position="279"/>
    </location>
    <ligand>
        <name>Mn(2+)</name>
        <dbReference type="ChEBI" id="CHEBI:29035"/>
        <label>1</label>
    </ligand>
</feature>
<dbReference type="PANTHER" id="PTHR11963">
    <property type="entry name" value="LEUCINE AMINOPEPTIDASE-RELATED"/>
    <property type="match status" value="1"/>
</dbReference>
<name>A0AAW7X5Q9_9GAMM</name>
<dbReference type="InterPro" id="IPR011356">
    <property type="entry name" value="Leucine_aapep/pepB"/>
</dbReference>
<feature type="domain" description="Cytosol aminopeptidase" evidence="10">
    <location>
        <begin position="354"/>
        <end position="361"/>
    </location>
</feature>
<dbReference type="NCBIfam" id="NF002074">
    <property type="entry name" value="PRK00913.1-4"/>
    <property type="match status" value="1"/>
</dbReference>
<dbReference type="Proteomes" id="UP001169760">
    <property type="component" value="Unassembled WGS sequence"/>
</dbReference>
<sequence length="500" mass="52798">MEFIAKKADIATLSTQCAVVFCKDGKLMASASHLDTEQNGLLTHQLSIKAISPTAGSHLWLTLAPTKSAKHSKALLVQLGESKKKSTDITIEDVRKISQKLASTLNSAKLKDAAVFFDSALPASGDCTLEKLAHTLALEIERASYRFSLKAGTKNTPATLKKVVFVATNSEETKTLRNGANTGSAMGKGINTARELGNLPGNICTPNYLAEQAKQLAAGCKKLTTKALGEKQMERLGMGAFLSVSKGSDQEGKLILLEYKGAAANKAPHVLVGKGVTFDTGGISLKPGANMDEMKFDMCGAASVLGTFKALVELDAKVNVVGIIAAAENMPSGGASKPGDVVTSMSGQTIEILNTDAEGRLVLCDALTYAERYKPKSVVDIATLTGACVVALGNHAAGLYSNTQSVADALLKAGEETHDRAWQMPLWDDYQRQLDSNFADMGNIGGMPGGSITAACFLSRYTKKYPWAHLDIAGVAWHSGAKKGATGRPVSLLVNYLLNN</sequence>
<keyword evidence="6 9" id="KW-0479">Metal-binding</keyword>
<dbReference type="GO" id="GO:0005737">
    <property type="term" value="C:cytoplasm"/>
    <property type="evidence" value="ECO:0007669"/>
    <property type="project" value="UniProtKB-SubCell"/>
</dbReference>
<gene>
    <name evidence="9" type="primary">pepA</name>
    <name evidence="11" type="ORF">Q4521_05710</name>
</gene>
<comment type="catalytic activity">
    <reaction evidence="1 9">
        <text>Release of an N-terminal amino acid, Xaa-|-Yaa-, in which Xaa is preferably Leu, but may be other amino acids including Pro although not Arg or Lys, and Yaa may be Pro. Amino acid amides and methyl esters are also readily hydrolyzed, but rates on arylamides are exceedingly low.</text>
        <dbReference type="EC" id="3.4.11.1"/>
    </reaction>
</comment>
<accession>A0AAW7X5Q9</accession>
<feature type="binding site" evidence="9">
    <location>
        <position position="279"/>
    </location>
    <ligand>
        <name>Mn(2+)</name>
        <dbReference type="ChEBI" id="CHEBI:29035"/>
        <label>2</label>
    </ligand>
</feature>
<feature type="active site" evidence="9">
    <location>
        <position position="360"/>
    </location>
</feature>
<feature type="binding site" evidence="9">
    <location>
        <position position="274"/>
    </location>
    <ligand>
        <name>Mn(2+)</name>
        <dbReference type="ChEBI" id="CHEBI:29035"/>
        <label>2</label>
    </ligand>
</feature>
<keyword evidence="4 9" id="KW-0031">Aminopeptidase</keyword>
<comment type="subcellular location">
    <subcellularLocation>
        <location evidence="9">Cytoplasm</location>
    </subcellularLocation>
</comment>
<dbReference type="RefSeq" id="WP_303491702.1">
    <property type="nucleotide sequence ID" value="NZ_JAUOPB010000003.1"/>
</dbReference>
<organism evidence="11 12">
    <name type="scientific">Saccharophagus degradans</name>
    <dbReference type="NCBI Taxonomy" id="86304"/>
    <lineage>
        <taxon>Bacteria</taxon>
        <taxon>Pseudomonadati</taxon>
        <taxon>Pseudomonadota</taxon>
        <taxon>Gammaproteobacteria</taxon>
        <taxon>Cellvibrionales</taxon>
        <taxon>Cellvibrionaceae</taxon>
        <taxon>Saccharophagus</taxon>
    </lineage>
</organism>
<dbReference type="AlphaFoldDB" id="A0AAW7X5Q9"/>
<dbReference type="InterPro" id="IPR043472">
    <property type="entry name" value="Macro_dom-like"/>
</dbReference>